<sequence length="115" mass="13850">MKEIIFYKTEKGKVPLRDFLARQNAKVRAKFEKLFDILEKEETPLGRPFVDNLRDGIKELRIIFAGSQYRALHFFFHKNYIVFTHGFIKKTDKVPEEEIERAIRYKNDFESRHGR</sequence>
<proteinExistence type="predicted"/>
<evidence type="ECO:0000313" key="1">
    <source>
        <dbReference type="EMBL" id="PIZ15745.1"/>
    </source>
</evidence>
<accession>A0A2M7S877</accession>
<dbReference type="InterPro" id="IPR009241">
    <property type="entry name" value="HigB-like"/>
</dbReference>
<comment type="caution">
    <text evidence="1">The sequence shown here is derived from an EMBL/GenBank/DDBJ whole genome shotgun (WGS) entry which is preliminary data.</text>
</comment>
<protein>
    <submittedName>
        <fullName evidence="1">Type II toxin-antitoxin system RelE/ParE family toxin</fullName>
    </submittedName>
</protein>
<evidence type="ECO:0000313" key="2">
    <source>
        <dbReference type="Proteomes" id="UP000229307"/>
    </source>
</evidence>
<dbReference type="Proteomes" id="UP000229307">
    <property type="component" value="Unassembled WGS sequence"/>
</dbReference>
<gene>
    <name evidence="1" type="ORF">COY52_08925</name>
</gene>
<dbReference type="EMBL" id="PFMR01000236">
    <property type="protein sequence ID" value="PIZ15745.1"/>
    <property type="molecule type" value="Genomic_DNA"/>
</dbReference>
<reference evidence="2" key="1">
    <citation type="submission" date="2017-09" db="EMBL/GenBank/DDBJ databases">
        <title>Depth-based differentiation of microbial function through sediment-hosted aquifers and enrichment of novel symbionts in the deep terrestrial subsurface.</title>
        <authorList>
            <person name="Probst A.J."/>
            <person name="Ladd B."/>
            <person name="Jarett J.K."/>
            <person name="Geller-Mcgrath D.E."/>
            <person name="Sieber C.M.K."/>
            <person name="Emerson J.B."/>
            <person name="Anantharaman K."/>
            <person name="Thomas B.C."/>
            <person name="Malmstrom R."/>
            <person name="Stieglmeier M."/>
            <person name="Klingl A."/>
            <person name="Woyke T."/>
            <person name="Ryan C.M."/>
            <person name="Banfield J.F."/>
        </authorList>
    </citation>
    <scope>NUCLEOTIDE SEQUENCE [LARGE SCALE GENOMIC DNA]</scope>
</reference>
<organism evidence="1 2">
    <name type="scientific">Candidatus Desantisbacteria bacterium CG_4_10_14_0_8_um_filter_48_22</name>
    <dbReference type="NCBI Taxonomy" id="1974543"/>
    <lineage>
        <taxon>Bacteria</taxon>
        <taxon>Candidatus Desantisiibacteriota</taxon>
    </lineage>
</organism>
<dbReference type="AlphaFoldDB" id="A0A2M7S877"/>
<name>A0A2M7S877_9BACT</name>
<dbReference type="Pfam" id="PF05973">
    <property type="entry name" value="Gp49"/>
    <property type="match status" value="1"/>
</dbReference>